<reference evidence="1 2" key="1">
    <citation type="journal article" date="2013" name="ISME J.">
        <title>A metabolic model for members of the genus Tetrasphaera involved in enhanced biological phosphorus removal.</title>
        <authorList>
            <person name="Kristiansen R."/>
            <person name="Nguyen H.T.T."/>
            <person name="Saunders A.M."/>
            <person name="Nielsen J.L."/>
            <person name="Wimmer R."/>
            <person name="Le V.Q."/>
            <person name="McIlroy S.J."/>
            <person name="Petrovski S."/>
            <person name="Seviour R.J."/>
            <person name="Calteau A."/>
            <person name="Nielsen K.L."/>
            <person name="Nielsen P.H."/>
        </authorList>
    </citation>
    <scope>NUCLEOTIDE SEQUENCE [LARGE SCALE GENOMIC DNA]</scope>
    <source>
        <strain evidence="1 2">Ben110</strain>
    </source>
</reference>
<keyword evidence="2" id="KW-1185">Reference proteome</keyword>
<name>W6K240_9MICO</name>
<dbReference type="Proteomes" id="UP000035763">
    <property type="component" value="Unassembled WGS sequence"/>
</dbReference>
<dbReference type="InterPro" id="IPR043777">
    <property type="entry name" value="DUF5719"/>
</dbReference>
<organism evidence="1 2">
    <name type="scientific">Nostocoides australiense Ben110</name>
    <dbReference type="NCBI Taxonomy" id="1193182"/>
    <lineage>
        <taxon>Bacteria</taxon>
        <taxon>Bacillati</taxon>
        <taxon>Actinomycetota</taxon>
        <taxon>Actinomycetes</taxon>
        <taxon>Micrococcales</taxon>
        <taxon>Intrasporangiaceae</taxon>
        <taxon>Nostocoides</taxon>
    </lineage>
</organism>
<accession>W6K240</accession>
<dbReference type="AlphaFoldDB" id="W6K240"/>
<comment type="caution">
    <text evidence="1">The sequence shown here is derived from an EMBL/GenBank/DDBJ whole genome shotgun (WGS) entry which is preliminary data.</text>
</comment>
<sequence length="274" mass="27814">MPARSRHSVLLDALAPDEAAPFFHVTTRGGFVGAVLADHWLDGVTPRGFADVPGLAAPATEQVIPAVTGPGSVRLHAPGEQDAVVEVRLLTPDGPRALPDGAGVLRVPAGATAEVPLTKLPSGVSALQIRSDEPVVAAAQLTPVKARDFAWAPASAPIRGLAGAVYPALDSAADRTRTLALASTGGRARVGVTTVADGRAQTRELSIADDATLSLDLSLSDAVWVRRVAGNGDVRAALLTTGSSGAKAVIDARPLTAARISVTTEPVEPVGPLG</sequence>
<gene>
    <name evidence="1" type="ORF">BN11_5090002</name>
</gene>
<dbReference type="EMBL" id="CAJA01000456">
    <property type="protein sequence ID" value="CCH75110.1"/>
    <property type="molecule type" value="Genomic_DNA"/>
</dbReference>
<dbReference type="Pfam" id="PF18986">
    <property type="entry name" value="DUF5719"/>
    <property type="match status" value="1"/>
</dbReference>
<dbReference type="STRING" id="1193182.BN11_5090002"/>
<evidence type="ECO:0000313" key="2">
    <source>
        <dbReference type="Proteomes" id="UP000035763"/>
    </source>
</evidence>
<evidence type="ECO:0000313" key="1">
    <source>
        <dbReference type="EMBL" id="CCH75110.1"/>
    </source>
</evidence>
<protein>
    <submittedName>
        <fullName evidence="1">Uncharacterized protein</fullName>
    </submittedName>
</protein>
<proteinExistence type="predicted"/>